<feature type="compositionally biased region" description="Acidic residues" evidence="1">
    <location>
        <begin position="717"/>
        <end position="727"/>
    </location>
</feature>
<evidence type="ECO:0000256" key="1">
    <source>
        <dbReference type="SAM" id="MobiDB-lite"/>
    </source>
</evidence>
<evidence type="ECO:0000313" key="2">
    <source>
        <dbReference type="EMBL" id="KAF1998975.1"/>
    </source>
</evidence>
<organism evidence="2 3">
    <name type="scientific">Amniculicola lignicola CBS 123094</name>
    <dbReference type="NCBI Taxonomy" id="1392246"/>
    <lineage>
        <taxon>Eukaryota</taxon>
        <taxon>Fungi</taxon>
        <taxon>Dikarya</taxon>
        <taxon>Ascomycota</taxon>
        <taxon>Pezizomycotina</taxon>
        <taxon>Dothideomycetes</taxon>
        <taxon>Pleosporomycetidae</taxon>
        <taxon>Pleosporales</taxon>
        <taxon>Amniculicolaceae</taxon>
        <taxon>Amniculicola</taxon>
    </lineage>
</organism>
<feature type="compositionally biased region" description="Basic residues" evidence="1">
    <location>
        <begin position="374"/>
        <end position="386"/>
    </location>
</feature>
<keyword evidence="3" id="KW-1185">Reference proteome</keyword>
<dbReference type="OrthoDB" id="3795517at2759"/>
<sequence length="978" mass="106385">MKFTENRERRTLTSSRTRAKDLVHDHVREHSPLGSAPRPPRYKPAQLTPTDSLTPHDITEKQPPAVRDIKQHNFIQFYLLITAQTLPGMDNLIPLNSLLSGSRKRPPDDDGEGNGSKRIRLTDNSQLPQGTLVVGQHEGFRYVAIPIEAFPTATPTAPTLDGRSEPSYEPPQTIENDRDSVDSSFLDPQLFQPINYGTNQSNDGNFFDEQDMLAYVRSLERVSPSIPADSGFDNPILSGYAQAGEPMNVSDLANPPVNASAEFGEFAVPGSSVQPWEQQGFSGIPQYQDGSAGFGEFAVPDNYAHPGEPSGFSNVFQYQEHVSAGFGDFDVHNNFAPQIGGASGAEPAPIVAVAPNARVGNQVTATSSNTPAGRPKRARKAKRKTLHNPDDDGGGPAADVPHHGVGSPGADAPHDNVGSPGADASHDGGGPAADPFGDNEDEAPAPNIPISKRTGKPVREQNRLRGTPGNQCHWELPGLPNGASYNFTAAEIIAYLPKLARNPEVARRLQFNGINHHIHQRMFVEFRNGIIPTDNTYTQEQRQQAEDRCPNFTVRRQYESAMRKITTPDPGQKPWTNVTTEAFRPGTWDQDHGDDISMDDYIAGRRANRGDRTSKAVPMVDLVMGVANRPTGYDTADLSRAIDFALAHPDRNYLFPDDLPVILHTIGQNAVTAEQTDRAVFGRHPKATGGGALHRQHEGPRRKRTSNQAGLQPDTLQAEDDPNDLAEGVAEDDANQNALQDDVNQNGLQDDNMFSATAAAPRSSRRAHRTVYDHEDQEDPTHADSAVTNAQQGDFAYQSGRNLDSLSERRRGKMKVAYPPEEHNSNPMPGSYYPGAVEYDGSTYQPSMNSYAPFESQGGGMGAAYTPEVWTPATIPGNSYPNNRGRPYQVAPSAPFNASRTMTGPPPSNGYGNQPTPLPPGSNWRLQAQAMASQQEVAGQLVERQERPGTVAGTPAEPQNVRTSGRTQQRQVGQRRSS</sequence>
<feature type="compositionally biased region" description="Basic and acidic residues" evidence="1">
    <location>
        <begin position="1"/>
        <end position="11"/>
    </location>
</feature>
<feature type="region of interest" description="Disordered" evidence="1">
    <location>
        <begin position="893"/>
        <end position="978"/>
    </location>
</feature>
<feature type="compositionally biased region" description="Polar residues" evidence="1">
    <location>
        <begin position="924"/>
        <end position="937"/>
    </location>
</feature>
<feature type="region of interest" description="Disordered" evidence="1">
    <location>
        <begin position="1"/>
        <end position="60"/>
    </location>
</feature>
<feature type="compositionally biased region" description="Polar residues" evidence="1">
    <location>
        <begin position="361"/>
        <end position="370"/>
    </location>
</feature>
<dbReference type="EMBL" id="ML977599">
    <property type="protein sequence ID" value="KAF1998975.1"/>
    <property type="molecule type" value="Genomic_DNA"/>
</dbReference>
<feature type="region of interest" description="Disordered" evidence="1">
    <location>
        <begin position="98"/>
        <end position="124"/>
    </location>
</feature>
<dbReference type="Proteomes" id="UP000799779">
    <property type="component" value="Unassembled WGS sequence"/>
</dbReference>
<proteinExistence type="predicted"/>
<protein>
    <submittedName>
        <fullName evidence="2">Uncharacterized protein</fullName>
    </submittedName>
</protein>
<feature type="region of interest" description="Disordered" evidence="1">
    <location>
        <begin position="361"/>
        <end position="471"/>
    </location>
</feature>
<feature type="region of interest" description="Disordered" evidence="1">
    <location>
        <begin position="676"/>
        <end position="727"/>
    </location>
</feature>
<dbReference type="AlphaFoldDB" id="A0A6A5WIL3"/>
<accession>A0A6A5WIL3</accession>
<feature type="compositionally biased region" description="Basic and acidic residues" evidence="1">
    <location>
        <begin position="18"/>
        <end position="31"/>
    </location>
</feature>
<feature type="compositionally biased region" description="Low complexity" evidence="1">
    <location>
        <begin position="961"/>
        <end position="978"/>
    </location>
</feature>
<feature type="region of interest" description="Disordered" evidence="1">
    <location>
        <begin position="756"/>
        <end position="810"/>
    </location>
</feature>
<gene>
    <name evidence="2" type="ORF">P154DRAFT_577367</name>
</gene>
<evidence type="ECO:0000313" key="3">
    <source>
        <dbReference type="Proteomes" id="UP000799779"/>
    </source>
</evidence>
<feature type="compositionally biased region" description="Basic and acidic residues" evidence="1">
    <location>
        <begin position="770"/>
        <end position="782"/>
    </location>
</feature>
<feature type="region of interest" description="Disordered" evidence="1">
    <location>
        <begin position="153"/>
        <end position="180"/>
    </location>
</feature>
<name>A0A6A5WIL3_9PLEO</name>
<reference evidence="2" key="1">
    <citation type="journal article" date="2020" name="Stud. Mycol.">
        <title>101 Dothideomycetes genomes: a test case for predicting lifestyles and emergence of pathogens.</title>
        <authorList>
            <person name="Haridas S."/>
            <person name="Albert R."/>
            <person name="Binder M."/>
            <person name="Bloem J."/>
            <person name="Labutti K."/>
            <person name="Salamov A."/>
            <person name="Andreopoulos B."/>
            <person name="Baker S."/>
            <person name="Barry K."/>
            <person name="Bills G."/>
            <person name="Bluhm B."/>
            <person name="Cannon C."/>
            <person name="Castanera R."/>
            <person name="Culley D."/>
            <person name="Daum C."/>
            <person name="Ezra D."/>
            <person name="Gonzalez J."/>
            <person name="Henrissat B."/>
            <person name="Kuo A."/>
            <person name="Liang C."/>
            <person name="Lipzen A."/>
            <person name="Lutzoni F."/>
            <person name="Magnuson J."/>
            <person name="Mondo S."/>
            <person name="Nolan M."/>
            <person name="Ohm R."/>
            <person name="Pangilinan J."/>
            <person name="Park H.-J."/>
            <person name="Ramirez L."/>
            <person name="Alfaro M."/>
            <person name="Sun H."/>
            <person name="Tritt A."/>
            <person name="Yoshinaga Y."/>
            <person name="Zwiers L.-H."/>
            <person name="Turgeon B."/>
            <person name="Goodwin S."/>
            <person name="Spatafora J."/>
            <person name="Crous P."/>
            <person name="Grigoriev I."/>
        </authorList>
    </citation>
    <scope>NUCLEOTIDE SEQUENCE</scope>
    <source>
        <strain evidence="2">CBS 123094</strain>
    </source>
</reference>